<dbReference type="GO" id="GO:0019905">
    <property type="term" value="F:syntaxin binding"/>
    <property type="evidence" value="ECO:0007669"/>
    <property type="project" value="InterPro"/>
</dbReference>
<dbReference type="GO" id="GO:0006887">
    <property type="term" value="P:exocytosis"/>
    <property type="evidence" value="ECO:0007669"/>
    <property type="project" value="UniProtKB-KW"/>
</dbReference>
<keyword evidence="3" id="KW-0268">Exocytosis</keyword>
<dbReference type="GO" id="GO:0031201">
    <property type="term" value="C:SNARE complex"/>
    <property type="evidence" value="ECO:0007669"/>
    <property type="project" value="TreeGrafter"/>
</dbReference>
<keyword evidence="8" id="KW-1185">Reference proteome</keyword>
<organism evidence="7 8">
    <name type="scientific">Stylophora pistillata</name>
    <name type="common">Smooth cauliflower coral</name>
    <dbReference type="NCBI Taxonomy" id="50429"/>
    <lineage>
        <taxon>Eukaryota</taxon>
        <taxon>Metazoa</taxon>
        <taxon>Cnidaria</taxon>
        <taxon>Anthozoa</taxon>
        <taxon>Hexacorallia</taxon>
        <taxon>Scleractinia</taxon>
        <taxon>Astrocoeniina</taxon>
        <taxon>Pocilloporidae</taxon>
        <taxon>Stylophora</taxon>
    </lineage>
</organism>
<dbReference type="EMBL" id="LSMT01000226">
    <property type="protein sequence ID" value="PFX22864.1"/>
    <property type="molecule type" value="Genomic_DNA"/>
</dbReference>
<protein>
    <submittedName>
        <fullName evidence="7">Uncharacterized protein</fullName>
    </submittedName>
</protein>
<comment type="function">
    <text evidence="5">Positively regulates a late step in synaptic vesicle exocytosis.</text>
</comment>
<keyword evidence="2" id="KW-0813">Transport</keyword>
<feature type="region of interest" description="Disordered" evidence="6">
    <location>
        <begin position="1"/>
        <end position="111"/>
    </location>
</feature>
<evidence type="ECO:0000313" key="8">
    <source>
        <dbReference type="Proteomes" id="UP000225706"/>
    </source>
</evidence>
<dbReference type="PANTHER" id="PTHR16705:SF4">
    <property type="entry name" value="COMPLEXIN"/>
    <property type="match status" value="1"/>
</dbReference>
<dbReference type="PANTHER" id="PTHR16705">
    <property type="entry name" value="COMPLEXIN"/>
    <property type="match status" value="1"/>
</dbReference>
<evidence type="ECO:0000256" key="3">
    <source>
        <dbReference type="ARBA" id="ARBA00022483"/>
    </source>
</evidence>
<reference evidence="8" key="1">
    <citation type="journal article" date="2017" name="bioRxiv">
        <title>Comparative analysis of the genomes of Stylophora pistillata and Acropora digitifera provides evidence for extensive differences between species of corals.</title>
        <authorList>
            <person name="Voolstra C.R."/>
            <person name="Li Y."/>
            <person name="Liew Y.J."/>
            <person name="Baumgarten S."/>
            <person name="Zoccola D."/>
            <person name="Flot J.-F."/>
            <person name="Tambutte S."/>
            <person name="Allemand D."/>
            <person name="Aranda M."/>
        </authorList>
    </citation>
    <scope>NUCLEOTIDE SEQUENCE [LARGE SCALE GENOMIC DNA]</scope>
</reference>
<dbReference type="GO" id="GO:0006836">
    <property type="term" value="P:neurotransmitter transport"/>
    <property type="evidence" value="ECO:0007669"/>
    <property type="project" value="UniProtKB-KW"/>
</dbReference>
<accession>A0A2B4RWN4</accession>
<evidence type="ECO:0000256" key="6">
    <source>
        <dbReference type="SAM" id="MobiDB-lite"/>
    </source>
</evidence>
<feature type="compositionally biased region" description="Polar residues" evidence="6">
    <location>
        <begin position="8"/>
        <end position="17"/>
    </location>
</feature>
<evidence type="ECO:0000256" key="5">
    <source>
        <dbReference type="ARBA" id="ARBA00037297"/>
    </source>
</evidence>
<evidence type="ECO:0000256" key="1">
    <source>
        <dbReference type="ARBA" id="ARBA00005396"/>
    </source>
</evidence>
<feature type="compositionally biased region" description="Acidic residues" evidence="6">
    <location>
        <begin position="24"/>
        <end position="33"/>
    </location>
</feature>
<dbReference type="Proteomes" id="UP000225706">
    <property type="component" value="Unassembled WGS sequence"/>
</dbReference>
<sequence>MNYIAKSVVSNKLSSVGKNLGWEDKDEQQEEEGVSEKELRKIQENNAAARAKRQEQHAKRNAERKKKRDEIRAKYGLKEGQDKSNRSGSSSSTRKTSVDDSDTETAKEKQCSVIKKVKRNKYC</sequence>
<feature type="compositionally biased region" description="Low complexity" evidence="6">
    <location>
        <begin position="86"/>
        <end position="95"/>
    </location>
</feature>
<dbReference type="AlphaFoldDB" id="A0A2B4RWN4"/>
<feature type="compositionally biased region" description="Basic and acidic residues" evidence="6">
    <location>
        <begin position="34"/>
        <end position="43"/>
    </location>
</feature>
<keyword evidence="4" id="KW-0532">Neurotransmitter transport</keyword>
<proteinExistence type="inferred from homology"/>
<dbReference type="InterPro" id="IPR008849">
    <property type="entry name" value="Synaphin"/>
</dbReference>
<dbReference type="OrthoDB" id="5988134at2759"/>
<evidence type="ECO:0000313" key="7">
    <source>
        <dbReference type="EMBL" id="PFX22864.1"/>
    </source>
</evidence>
<feature type="compositionally biased region" description="Basic and acidic residues" evidence="6">
    <location>
        <begin position="68"/>
        <end position="85"/>
    </location>
</feature>
<dbReference type="Pfam" id="PF05835">
    <property type="entry name" value="Synaphin"/>
    <property type="match status" value="1"/>
</dbReference>
<evidence type="ECO:0000256" key="4">
    <source>
        <dbReference type="ARBA" id="ARBA00022775"/>
    </source>
</evidence>
<name>A0A2B4RWN4_STYPI</name>
<feature type="compositionally biased region" description="Basic and acidic residues" evidence="6">
    <location>
        <begin position="52"/>
        <end position="61"/>
    </location>
</feature>
<evidence type="ECO:0000256" key="2">
    <source>
        <dbReference type="ARBA" id="ARBA00022448"/>
    </source>
</evidence>
<comment type="caution">
    <text evidence="7">The sequence shown here is derived from an EMBL/GenBank/DDBJ whole genome shotgun (WGS) entry which is preliminary data.</text>
</comment>
<comment type="similarity">
    <text evidence="1">Belongs to the complexin/synaphin family.</text>
</comment>
<gene>
    <name evidence="7" type="ORF">AWC38_SpisGene12601</name>
</gene>